<comment type="subcellular location">
    <subcellularLocation>
        <location evidence="1">Membrane</location>
        <topology evidence="1">Single-pass membrane protein</topology>
    </subcellularLocation>
</comment>
<dbReference type="GO" id="GO:0005524">
    <property type="term" value="F:ATP binding"/>
    <property type="evidence" value="ECO:0007669"/>
    <property type="project" value="InterPro"/>
</dbReference>
<dbReference type="Gene3D" id="1.10.510.10">
    <property type="entry name" value="Transferase(Phosphotransferase) domain 1"/>
    <property type="match status" value="1"/>
</dbReference>
<evidence type="ECO:0000313" key="7">
    <source>
        <dbReference type="Proteomes" id="UP001186944"/>
    </source>
</evidence>
<dbReference type="PROSITE" id="PS50011">
    <property type="entry name" value="PROTEIN_KINASE_DOM"/>
    <property type="match status" value="1"/>
</dbReference>
<evidence type="ECO:0000256" key="2">
    <source>
        <dbReference type="ARBA" id="ARBA00023180"/>
    </source>
</evidence>
<gene>
    <name evidence="6" type="ORF">FSP39_011356</name>
</gene>
<comment type="caution">
    <text evidence="6">The sequence shown here is derived from an EMBL/GenBank/DDBJ whole genome shotgun (WGS) entry which is preliminary data.</text>
</comment>
<dbReference type="InterPro" id="IPR013783">
    <property type="entry name" value="Ig-like_fold"/>
</dbReference>
<dbReference type="InterPro" id="IPR000719">
    <property type="entry name" value="Prot_kinase_dom"/>
</dbReference>
<evidence type="ECO:0000259" key="5">
    <source>
        <dbReference type="PROSITE" id="PS50853"/>
    </source>
</evidence>
<dbReference type="InterPro" id="IPR003961">
    <property type="entry name" value="FN3_dom"/>
</dbReference>
<dbReference type="Pfam" id="PF00041">
    <property type="entry name" value="fn3"/>
    <property type="match status" value="1"/>
</dbReference>
<dbReference type="SUPFAM" id="SSF49265">
    <property type="entry name" value="Fibronectin type III"/>
    <property type="match status" value="1"/>
</dbReference>
<evidence type="ECO:0000256" key="1">
    <source>
        <dbReference type="ARBA" id="ARBA00004167"/>
    </source>
</evidence>
<dbReference type="Pfam" id="PF07714">
    <property type="entry name" value="PK_Tyr_Ser-Thr"/>
    <property type="match status" value="1"/>
</dbReference>
<dbReference type="AlphaFoldDB" id="A0AA88XYF8"/>
<dbReference type="SUPFAM" id="SSF56112">
    <property type="entry name" value="Protein kinase-like (PK-like)"/>
    <property type="match status" value="1"/>
</dbReference>
<dbReference type="Gene3D" id="2.10.25.10">
    <property type="entry name" value="Laminin"/>
    <property type="match status" value="1"/>
</dbReference>
<name>A0AA88XYF8_PINIB</name>
<dbReference type="PANTHER" id="PTHR24416">
    <property type="entry name" value="TYROSINE-PROTEIN KINASE RECEPTOR"/>
    <property type="match status" value="1"/>
</dbReference>
<proteinExistence type="predicted"/>
<keyword evidence="3" id="KW-0472">Membrane</keyword>
<feature type="domain" description="Protein kinase" evidence="4">
    <location>
        <begin position="850"/>
        <end position="1083"/>
    </location>
</feature>
<keyword evidence="7" id="KW-1185">Reference proteome</keyword>
<dbReference type="SMART" id="SM00060">
    <property type="entry name" value="FN3"/>
    <property type="match status" value="1"/>
</dbReference>
<dbReference type="PANTHER" id="PTHR24416:SF611">
    <property type="entry name" value="TYROSINE-PROTEIN KINASE TRANSMEMBRANE RECEPTOR ROR"/>
    <property type="match status" value="1"/>
</dbReference>
<dbReference type="Gene3D" id="2.60.40.10">
    <property type="entry name" value="Immunoglobulins"/>
    <property type="match status" value="1"/>
</dbReference>
<dbReference type="PROSITE" id="PS00022">
    <property type="entry name" value="EGF_1"/>
    <property type="match status" value="1"/>
</dbReference>
<feature type="transmembrane region" description="Helical" evidence="3">
    <location>
        <begin position="758"/>
        <end position="783"/>
    </location>
</feature>
<keyword evidence="3" id="KW-1133">Transmembrane helix</keyword>
<feature type="non-terminal residue" evidence="6">
    <location>
        <position position="1"/>
    </location>
</feature>
<dbReference type="InterPro" id="IPR050122">
    <property type="entry name" value="RTK"/>
</dbReference>
<dbReference type="EMBL" id="VSWD01000010">
    <property type="protein sequence ID" value="KAK3090381.1"/>
    <property type="molecule type" value="Genomic_DNA"/>
</dbReference>
<evidence type="ECO:0000259" key="4">
    <source>
        <dbReference type="PROSITE" id="PS50011"/>
    </source>
</evidence>
<keyword evidence="2" id="KW-0325">Glycoprotein</keyword>
<dbReference type="InterPro" id="IPR036116">
    <property type="entry name" value="FN3_sf"/>
</dbReference>
<evidence type="ECO:0008006" key="8">
    <source>
        <dbReference type="Google" id="ProtNLM"/>
    </source>
</evidence>
<reference evidence="6" key="1">
    <citation type="submission" date="2019-08" db="EMBL/GenBank/DDBJ databases">
        <title>The improved chromosome-level genome for the pearl oyster Pinctada fucata martensii using PacBio sequencing and Hi-C.</title>
        <authorList>
            <person name="Zheng Z."/>
        </authorList>
    </citation>
    <scope>NUCLEOTIDE SEQUENCE</scope>
    <source>
        <strain evidence="6">ZZ-2019</strain>
        <tissue evidence="6">Adductor muscle</tissue>
    </source>
</reference>
<dbReference type="Proteomes" id="UP001186944">
    <property type="component" value="Unassembled WGS sequence"/>
</dbReference>
<sequence>TAICNPPCQQGGKCVSPNVCECPVEAQGNACQQMLSLEAPDMSTFTTALYNIRRDDDKELYKYSTDAFEQNGTFFGEVWSKEKDYNYFNIELEGLFGEPQVEDFPSYVGNFSFGVVSATVNLLLTKTPRQDGDPTVTALDESYNCSNKDYSSTAVSINYPVTGVLKCSITNPEFSTLINHGDNFTVTATLKSGGFRDLINRNDDSYHSRQYYEGLTTSKTLLFQFDFRKPYHCKQNGTCADLPLEIANDVTKGMLQFRWSGWKDDLSYVYRYTWEVHKLEPDRTSDQNLVEPEPMRPINHTEILAEYYADGSFISYTPPEPGVYSLILEVADKANNSVFARQIFIFDPESNVSINVDTKMVISSANPRTDYLWQNNIQKENSTGAPVVVTWKNHFENRMHKENKFLNKVNTYPQAVLETGYSSRPTRVVKSVAQEFDDKNSLRTIDKVQNNNGIVQFNVAFKIDNEGGISIQIPPDDNEFLEITDPLLDHHSIIATRKDGDTMHIWVKARDIMGNENMDDMILHFDSSPPTVNNVTLDRNQKNGTFPFSSRINVDAFDEHSGIHKVAWRVIASNDSILHTGETLILEEKNCTNSSVMDCSCTPMGMCYKRNNSFQFNNCFLAIDKTNISNEHLVLELDVYNRAMLFDTFEQQNFNVFSDTGVTNIQIVARTSTTIGLTWDIEPSCYMYEVTGMTLVYRSSNGQSKSVTIPLEFDSYTIHGLESGSNYTIEIFSLYDSGRSERYVISAKTETDDGAIPIALVAGASGSAMVVLVVILVVVIILMRTGRMNEAKQKAKKRLTQYIVRPITTYNMRFNRRTGVYSGSLDDDIYALGNIILENDETYLVSFDDVALQEKIKIGHFADIYTAKFENKTVVAKLLKSGYSEQDSVVMRAKINFFAQEQLEHENVLAFLGAVLNHPQFGAYLLLEYCEEGSLLRWLKKHRGKVNEDLIEKMCNMCFGIAKGMAYLESEDVVHKRLGARNIFLMSDLEPKVAGFGPTPQLQENEDPNSTGKERIPVKWTAIECLVDPENATSASDVWSFGILIWEMFSIGDEPYPGIRNKQVVSKVKGGYRMKRPEYCPES</sequence>
<dbReference type="PRINTS" id="PR00109">
    <property type="entry name" value="TYRKINASE"/>
</dbReference>
<feature type="domain" description="Fibronectin type-III" evidence="5">
    <location>
        <begin position="661"/>
        <end position="754"/>
    </location>
</feature>
<dbReference type="GO" id="GO:0004714">
    <property type="term" value="F:transmembrane receptor protein tyrosine kinase activity"/>
    <property type="evidence" value="ECO:0007669"/>
    <property type="project" value="TreeGrafter"/>
</dbReference>
<dbReference type="InterPro" id="IPR001245">
    <property type="entry name" value="Ser-Thr/Tyr_kinase_cat_dom"/>
</dbReference>
<dbReference type="InterPro" id="IPR000742">
    <property type="entry name" value="EGF"/>
</dbReference>
<keyword evidence="3" id="KW-0812">Transmembrane</keyword>
<accession>A0AA88XYF8</accession>
<evidence type="ECO:0000256" key="3">
    <source>
        <dbReference type="SAM" id="Phobius"/>
    </source>
</evidence>
<dbReference type="InterPro" id="IPR011009">
    <property type="entry name" value="Kinase-like_dom_sf"/>
</dbReference>
<dbReference type="GO" id="GO:0005886">
    <property type="term" value="C:plasma membrane"/>
    <property type="evidence" value="ECO:0007669"/>
    <property type="project" value="TreeGrafter"/>
</dbReference>
<organism evidence="6 7">
    <name type="scientific">Pinctada imbricata</name>
    <name type="common">Atlantic pearl-oyster</name>
    <name type="synonym">Pinctada martensii</name>
    <dbReference type="NCBI Taxonomy" id="66713"/>
    <lineage>
        <taxon>Eukaryota</taxon>
        <taxon>Metazoa</taxon>
        <taxon>Spiralia</taxon>
        <taxon>Lophotrochozoa</taxon>
        <taxon>Mollusca</taxon>
        <taxon>Bivalvia</taxon>
        <taxon>Autobranchia</taxon>
        <taxon>Pteriomorphia</taxon>
        <taxon>Pterioida</taxon>
        <taxon>Pterioidea</taxon>
        <taxon>Pteriidae</taxon>
        <taxon>Pinctada</taxon>
    </lineage>
</organism>
<evidence type="ECO:0000313" key="6">
    <source>
        <dbReference type="EMBL" id="KAK3090381.1"/>
    </source>
</evidence>
<dbReference type="PROSITE" id="PS50853">
    <property type="entry name" value="FN3"/>
    <property type="match status" value="1"/>
</dbReference>
<dbReference type="GO" id="GO:0007169">
    <property type="term" value="P:cell surface receptor protein tyrosine kinase signaling pathway"/>
    <property type="evidence" value="ECO:0007669"/>
    <property type="project" value="TreeGrafter"/>
</dbReference>
<dbReference type="GO" id="GO:0043235">
    <property type="term" value="C:receptor complex"/>
    <property type="evidence" value="ECO:0007669"/>
    <property type="project" value="TreeGrafter"/>
</dbReference>
<dbReference type="CDD" id="cd00063">
    <property type="entry name" value="FN3"/>
    <property type="match status" value="1"/>
</dbReference>
<protein>
    <recommendedName>
        <fullName evidence="8">Receptor protein-tyrosine kinase</fullName>
    </recommendedName>
</protein>